<dbReference type="InterPro" id="IPR043519">
    <property type="entry name" value="NT_sf"/>
</dbReference>
<organism evidence="2 3">
    <name type="scientific">Candidatus Schekmanbacteria bacterium RBG_16_38_11</name>
    <dbReference type="NCBI Taxonomy" id="1817880"/>
    <lineage>
        <taxon>Bacteria</taxon>
        <taxon>Candidatus Schekmaniibacteriota</taxon>
    </lineage>
</organism>
<dbReference type="Gene3D" id="3.30.460.10">
    <property type="entry name" value="Beta Polymerase, domain 2"/>
    <property type="match status" value="1"/>
</dbReference>
<dbReference type="InterPro" id="IPR052548">
    <property type="entry name" value="Type_VII_TA_antitoxin"/>
</dbReference>
<feature type="domain" description="Polymerase nucleotidyl transferase" evidence="1">
    <location>
        <begin position="9"/>
        <end position="99"/>
    </location>
</feature>
<protein>
    <recommendedName>
        <fullName evidence="1">Polymerase nucleotidyl transferase domain-containing protein</fullName>
    </recommendedName>
</protein>
<dbReference type="AlphaFoldDB" id="A0A1F7S0F4"/>
<evidence type="ECO:0000313" key="2">
    <source>
        <dbReference type="EMBL" id="OGL46778.1"/>
    </source>
</evidence>
<dbReference type="GO" id="GO:0016779">
    <property type="term" value="F:nucleotidyltransferase activity"/>
    <property type="evidence" value="ECO:0007669"/>
    <property type="project" value="InterPro"/>
</dbReference>
<dbReference type="Proteomes" id="UP000178435">
    <property type="component" value="Unassembled WGS sequence"/>
</dbReference>
<sequence length="106" mass="12438">MPQRIDNILKEIRDELKKIYSGRLKEVILFGSYARGDFKEESDIDIILLLKSLKDVSLERQKYFPVISKISLKHDVVVTVVPFDFEVFQKKRTPLIMNVTREGIRV</sequence>
<dbReference type="PANTHER" id="PTHR33933">
    <property type="entry name" value="NUCLEOTIDYLTRANSFERASE"/>
    <property type="match status" value="1"/>
</dbReference>
<evidence type="ECO:0000313" key="3">
    <source>
        <dbReference type="Proteomes" id="UP000178435"/>
    </source>
</evidence>
<dbReference type="InterPro" id="IPR002934">
    <property type="entry name" value="Polymerase_NTP_transf_dom"/>
</dbReference>
<dbReference type="SUPFAM" id="SSF81301">
    <property type="entry name" value="Nucleotidyltransferase"/>
    <property type="match status" value="1"/>
</dbReference>
<dbReference type="Pfam" id="PF01909">
    <property type="entry name" value="NTP_transf_2"/>
    <property type="match status" value="1"/>
</dbReference>
<dbReference type="PANTHER" id="PTHR33933:SF1">
    <property type="entry name" value="PROTEIN ADENYLYLTRANSFERASE MNTA-RELATED"/>
    <property type="match status" value="1"/>
</dbReference>
<gene>
    <name evidence="2" type="ORF">A2149_08140</name>
</gene>
<accession>A0A1F7S0F4</accession>
<reference evidence="2 3" key="1">
    <citation type="journal article" date="2016" name="Nat. Commun.">
        <title>Thousands of microbial genomes shed light on interconnected biogeochemical processes in an aquifer system.</title>
        <authorList>
            <person name="Anantharaman K."/>
            <person name="Brown C.T."/>
            <person name="Hug L.A."/>
            <person name="Sharon I."/>
            <person name="Castelle C.J."/>
            <person name="Probst A.J."/>
            <person name="Thomas B.C."/>
            <person name="Singh A."/>
            <person name="Wilkins M.J."/>
            <person name="Karaoz U."/>
            <person name="Brodie E.L."/>
            <person name="Williams K.H."/>
            <person name="Hubbard S.S."/>
            <person name="Banfield J.F."/>
        </authorList>
    </citation>
    <scope>NUCLEOTIDE SEQUENCE [LARGE SCALE GENOMIC DNA]</scope>
</reference>
<name>A0A1F7S0F4_9BACT</name>
<evidence type="ECO:0000259" key="1">
    <source>
        <dbReference type="Pfam" id="PF01909"/>
    </source>
</evidence>
<proteinExistence type="predicted"/>
<dbReference type="CDD" id="cd05403">
    <property type="entry name" value="NT_KNTase_like"/>
    <property type="match status" value="1"/>
</dbReference>
<dbReference type="EMBL" id="MGDF01000034">
    <property type="protein sequence ID" value="OGL46778.1"/>
    <property type="molecule type" value="Genomic_DNA"/>
</dbReference>
<comment type="caution">
    <text evidence="2">The sequence shown here is derived from an EMBL/GenBank/DDBJ whole genome shotgun (WGS) entry which is preliminary data.</text>
</comment>